<feature type="binding site" evidence="7">
    <location>
        <begin position="579"/>
        <end position="580"/>
    </location>
    <ligand>
        <name>ATP</name>
        <dbReference type="ChEBI" id="CHEBI:30616"/>
    </ligand>
</feature>
<feature type="active site" description="Proton acceptor" evidence="6">
    <location>
        <position position="575"/>
    </location>
</feature>
<sequence>MLSKGLKKFKDRIFSASRKEGSLSGTDYSEGPESPGNVGANSPRKFSSIKSKNSSYGERGAPELVATSSMRSNASAAHSTITLKEAPMLTDHASPGNGGTVLPPVQIGSSNNSFSSKAQPPPLANMFSPSSGRRKSTPAALDMVLRTAEGKAAVEQLLQPGQNKLVFGNYFAGTSAAARDQAAAVAAAEKAQRAKATAGPAGAAQAPGLVPRPPPGLPPTMPPPPHKMSSLSQVHLNDSMATVPEDVAMEDAVHTHATPSNSKKHAADGSSVQGYPPASPSGGTPKMHHFQPPPLQLQQHLQQQAAGPSAMPQSPRTHTPHAPPQQQQQQQQAYPQQHAPQTLAQATQAVANLPPPPAMPPLPHLQQQQQQLPPPQPLQQQLPPPQAQQLQQPQQPQQQAQPVASPARSPQAQQAPAEEASGSQRPASKLVSLSPQLPAAMQRKYWTLSDYNIIRKMYTGYASTVYQAMCKKSLEMVALKVYHMQNLCELNHYQVFREIRVHSSLQHQNIIHLIAAFQEGTDVVLVQEYAEGGDLYRLLHKNGGRLSERQAVEMVLHPFLLALHYLHTRGIMHRDIKPENVLFTEHRVLKLADFGLAIDLTEERAVTRAGTLDYMAPEVLRCPPKNLPQENKNNPYLHYNNSVDAWAVGVFAYELVVGFPPFAGETQLDSVDRIMHSVPEFPAKISEFAKDFICQCLRKHPGDRPTVMELLHHPWVRTFQRRTSMRITAMPRRRSSLVYNPGSLAHAPGAAHEAYTPPQEAAEEGTDVAVPMETDVGDVSEMTPDEIEHMITKLQVAKAQAIAKSESHRSPGQEVLMQQVHPLRI</sequence>
<feature type="compositionally biased region" description="Polar residues" evidence="9">
    <location>
        <begin position="107"/>
        <end position="118"/>
    </location>
</feature>
<dbReference type="Gramene" id="PNW87213">
    <property type="protein sequence ID" value="PNW87213"/>
    <property type="gene ID" value="CHLRE_02g113600v5"/>
</dbReference>
<dbReference type="GO" id="GO:0005634">
    <property type="term" value="C:nucleus"/>
    <property type="evidence" value="ECO:0000318"/>
    <property type="project" value="GO_Central"/>
</dbReference>
<evidence type="ECO:0000256" key="9">
    <source>
        <dbReference type="SAM" id="MobiDB-lite"/>
    </source>
</evidence>
<feature type="compositionally biased region" description="Low complexity" evidence="9">
    <location>
        <begin position="196"/>
        <end position="209"/>
    </location>
</feature>
<evidence type="ECO:0000256" key="7">
    <source>
        <dbReference type="PIRSR" id="PIRSR630616-2"/>
    </source>
</evidence>
<feature type="compositionally biased region" description="Polar residues" evidence="9">
    <location>
        <begin position="421"/>
        <end position="431"/>
    </location>
</feature>
<dbReference type="InterPro" id="IPR030616">
    <property type="entry name" value="Aur-like"/>
</dbReference>
<feature type="binding site" evidence="7">
    <location>
        <position position="480"/>
    </location>
    <ligand>
        <name>ATP</name>
        <dbReference type="ChEBI" id="CHEBI:30616"/>
    </ligand>
</feature>
<feature type="compositionally biased region" description="Low complexity" evidence="9">
    <location>
        <begin position="387"/>
        <end position="417"/>
    </location>
</feature>
<feature type="region of interest" description="Disordered" evidence="9">
    <location>
        <begin position="254"/>
        <end position="431"/>
    </location>
</feature>
<dbReference type="GO" id="GO:0007052">
    <property type="term" value="P:mitotic spindle organization"/>
    <property type="evidence" value="ECO:0000318"/>
    <property type="project" value="GO_Central"/>
</dbReference>
<dbReference type="Proteomes" id="UP000006906">
    <property type="component" value="Chromosome 2"/>
</dbReference>
<keyword evidence="12" id="KW-1185">Reference proteome</keyword>
<dbReference type="PaxDb" id="3055-EDP07367"/>
<dbReference type="OMA" id="HRIMKNG"/>
<dbReference type="ExpressionAtlas" id="A0A2K3E377">
    <property type="expression patterns" value="baseline"/>
</dbReference>
<dbReference type="STRING" id="3055.A0A2K3E377"/>
<dbReference type="PROSITE" id="PS50011">
    <property type="entry name" value="PROTEIN_KINASE_DOM"/>
    <property type="match status" value="1"/>
</dbReference>
<dbReference type="PROSITE" id="PS00108">
    <property type="entry name" value="PROTEIN_KINASE_ST"/>
    <property type="match status" value="1"/>
</dbReference>
<dbReference type="Pfam" id="PF00069">
    <property type="entry name" value="Pkinase"/>
    <property type="match status" value="1"/>
</dbReference>
<accession>A0A2K3E377</accession>
<dbReference type="GeneID" id="5725449"/>
<keyword evidence="1" id="KW-0723">Serine/threonine-protein kinase</keyword>
<feature type="cross-link" description="Glycyl lysine isopeptide (Lys-Gly) (interchain with G-Cter in SUMO2)" evidence="8">
    <location>
        <position position="577"/>
    </location>
</feature>
<proteinExistence type="predicted"/>
<evidence type="ECO:0000256" key="6">
    <source>
        <dbReference type="PIRSR" id="PIRSR630616-1"/>
    </source>
</evidence>
<dbReference type="RefSeq" id="XP_042927556.1">
    <property type="nucleotide sequence ID" value="XM_043059922.1"/>
</dbReference>
<feature type="compositionally biased region" description="Polar residues" evidence="9">
    <location>
        <begin position="44"/>
        <end position="56"/>
    </location>
</feature>
<dbReference type="GO" id="GO:0005524">
    <property type="term" value="F:ATP binding"/>
    <property type="evidence" value="ECO:0007669"/>
    <property type="project" value="UniProtKB-KW"/>
</dbReference>
<organism evidence="11 12">
    <name type="scientific">Chlamydomonas reinhardtii</name>
    <name type="common">Chlamydomonas smithii</name>
    <dbReference type="NCBI Taxonomy" id="3055"/>
    <lineage>
        <taxon>Eukaryota</taxon>
        <taxon>Viridiplantae</taxon>
        <taxon>Chlorophyta</taxon>
        <taxon>core chlorophytes</taxon>
        <taxon>Chlorophyceae</taxon>
        <taxon>CS clade</taxon>
        <taxon>Chlamydomonadales</taxon>
        <taxon>Chlamydomonadaceae</taxon>
        <taxon>Chlamydomonas</taxon>
    </lineage>
</organism>
<dbReference type="GO" id="GO:0051233">
    <property type="term" value="C:spindle midzone"/>
    <property type="evidence" value="ECO:0000318"/>
    <property type="project" value="GO_Central"/>
</dbReference>
<dbReference type="OrthoDB" id="377346at2759"/>
<dbReference type="GO" id="GO:0004674">
    <property type="term" value="F:protein serine/threonine kinase activity"/>
    <property type="evidence" value="ECO:0007669"/>
    <property type="project" value="UniProtKB-KW"/>
</dbReference>
<dbReference type="GO" id="GO:0005876">
    <property type="term" value="C:spindle microtubule"/>
    <property type="evidence" value="ECO:0000318"/>
    <property type="project" value="GO_Central"/>
</dbReference>
<feature type="compositionally biased region" description="Pro residues" evidence="9">
    <location>
        <begin position="353"/>
        <end position="363"/>
    </location>
</feature>
<evidence type="ECO:0000256" key="5">
    <source>
        <dbReference type="ARBA" id="ARBA00022840"/>
    </source>
</evidence>
<feature type="region of interest" description="Disordered" evidence="9">
    <location>
        <begin position="196"/>
        <end position="233"/>
    </location>
</feature>
<dbReference type="AlphaFoldDB" id="A0A2K3E377"/>
<feature type="compositionally biased region" description="Polar residues" evidence="9">
    <location>
        <begin position="66"/>
        <end position="82"/>
    </location>
</feature>
<evidence type="ECO:0000256" key="8">
    <source>
        <dbReference type="PIRSR" id="PIRSR630616-3"/>
    </source>
</evidence>
<name>A0A2K3E377_CHLRE</name>
<feature type="region of interest" description="Disordered" evidence="9">
    <location>
        <begin position="13"/>
        <end position="138"/>
    </location>
</feature>
<dbReference type="Gene3D" id="1.10.510.10">
    <property type="entry name" value="Transferase(Phosphotransferase) domain 1"/>
    <property type="match status" value="1"/>
</dbReference>
<keyword evidence="3 7" id="KW-0547">Nucleotide-binding</keyword>
<evidence type="ECO:0000256" key="3">
    <source>
        <dbReference type="ARBA" id="ARBA00022741"/>
    </source>
</evidence>
<keyword evidence="4" id="KW-0418">Kinase</keyword>
<evidence type="ECO:0000256" key="2">
    <source>
        <dbReference type="ARBA" id="ARBA00022679"/>
    </source>
</evidence>
<dbReference type="FunFam" id="1.10.510.10:FF:000813">
    <property type="entry name" value="Aurora-like kinase"/>
    <property type="match status" value="1"/>
</dbReference>
<protein>
    <recommendedName>
        <fullName evidence="10">Protein kinase domain-containing protein</fullName>
    </recommendedName>
</protein>
<feature type="region of interest" description="Disordered" evidence="9">
    <location>
        <begin position="802"/>
        <end position="825"/>
    </location>
</feature>
<dbReference type="KEGG" id="cre:CHLRE_02g113600v5"/>
<evidence type="ECO:0000259" key="10">
    <source>
        <dbReference type="PROSITE" id="PS50011"/>
    </source>
</evidence>
<feature type="binding site" evidence="7">
    <location>
        <position position="593"/>
    </location>
    <ligand>
        <name>ATP</name>
        <dbReference type="ChEBI" id="CHEBI:30616"/>
    </ligand>
</feature>
<dbReference type="InParanoid" id="A0A2K3E377"/>
<dbReference type="InterPro" id="IPR011009">
    <property type="entry name" value="Kinase-like_dom_sf"/>
</dbReference>
<evidence type="ECO:0000313" key="11">
    <source>
        <dbReference type="EMBL" id="PNW87213.1"/>
    </source>
</evidence>
<dbReference type="EMBL" id="CM008963">
    <property type="protein sequence ID" value="PNW87213.1"/>
    <property type="molecule type" value="Genomic_DNA"/>
</dbReference>
<feature type="compositionally biased region" description="Pro residues" evidence="9">
    <location>
        <begin position="372"/>
        <end position="386"/>
    </location>
</feature>
<dbReference type="InterPro" id="IPR000719">
    <property type="entry name" value="Prot_kinase_dom"/>
</dbReference>
<dbReference type="GO" id="GO:0032465">
    <property type="term" value="P:regulation of cytokinesis"/>
    <property type="evidence" value="ECO:0000318"/>
    <property type="project" value="GO_Central"/>
</dbReference>
<evidence type="ECO:0000256" key="1">
    <source>
        <dbReference type="ARBA" id="ARBA00022527"/>
    </source>
</evidence>
<dbReference type="SUPFAM" id="SSF56112">
    <property type="entry name" value="Protein kinase-like (PK-like)"/>
    <property type="match status" value="1"/>
</dbReference>
<feature type="domain" description="Protein kinase" evidence="10">
    <location>
        <begin position="451"/>
        <end position="716"/>
    </location>
</feature>
<feature type="compositionally biased region" description="Low complexity" evidence="9">
    <location>
        <begin position="324"/>
        <end position="342"/>
    </location>
</feature>
<dbReference type="GO" id="GO:0032133">
    <property type="term" value="C:chromosome passenger complex"/>
    <property type="evidence" value="ECO:0000318"/>
    <property type="project" value="GO_Central"/>
</dbReference>
<reference evidence="11 12" key="1">
    <citation type="journal article" date="2007" name="Science">
        <title>The Chlamydomonas genome reveals the evolution of key animal and plant functions.</title>
        <authorList>
            <person name="Merchant S.S."/>
            <person name="Prochnik S.E."/>
            <person name="Vallon O."/>
            <person name="Harris E.H."/>
            <person name="Karpowicz S.J."/>
            <person name="Witman G.B."/>
            <person name="Terry A."/>
            <person name="Salamov A."/>
            <person name="Fritz-Laylin L.K."/>
            <person name="Marechal-Drouard L."/>
            <person name="Marshall W.F."/>
            <person name="Qu L.H."/>
            <person name="Nelson D.R."/>
            <person name="Sanderfoot A.A."/>
            <person name="Spalding M.H."/>
            <person name="Kapitonov V.V."/>
            <person name="Ren Q."/>
            <person name="Ferris P."/>
            <person name="Lindquist E."/>
            <person name="Shapiro H."/>
            <person name="Lucas S.M."/>
            <person name="Grimwood J."/>
            <person name="Schmutz J."/>
            <person name="Cardol P."/>
            <person name="Cerutti H."/>
            <person name="Chanfreau G."/>
            <person name="Chen C.L."/>
            <person name="Cognat V."/>
            <person name="Croft M.T."/>
            <person name="Dent R."/>
            <person name="Dutcher S."/>
            <person name="Fernandez E."/>
            <person name="Fukuzawa H."/>
            <person name="Gonzalez-Ballester D."/>
            <person name="Gonzalez-Halphen D."/>
            <person name="Hallmann A."/>
            <person name="Hanikenne M."/>
            <person name="Hippler M."/>
            <person name="Inwood W."/>
            <person name="Jabbari K."/>
            <person name="Kalanon M."/>
            <person name="Kuras R."/>
            <person name="Lefebvre P.A."/>
            <person name="Lemaire S.D."/>
            <person name="Lobanov A.V."/>
            <person name="Lohr M."/>
            <person name="Manuell A."/>
            <person name="Meier I."/>
            <person name="Mets L."/>
            <person name="Mittag M."/>
            <person name="Mittelmeier T."/>
            <person name="Moroney J.V."/>
            <person name="Moseley J."/>
            <person name="Napoli C."/>
            <person name="Nedelcu A.M."/>
            <person name="Niyogi K."/>
            <person name="Novoselov S.V."/>
            <person name="Paulsen I.T."/>
            <person name="Pazour G."/>
            <person name="Purton S."/>
            <person name="Ral J.P."/>
            <person name="Riano-Pachon D.M."/>
            <person name="Riekhof W."/>
            <person name="Rymarquis L."/>
            <person name="Schroda M."/>
            <person name="Stern D."/>
            <person name="Umen J."/>
            <person name="Willows R."/>
            <person name="Wilson N."/>
            <person name="Zimmer S.L."/>
            <person name="Allmer J."/>
            <person name="Balk J."/>
            <person name="Bisova K."/>
            <person name="Chen C.J."/>
            <person name="Elias M."/>
            <person name="Gendler K."/>
            <person name="Hauser C."/>
            <person name="Lamb M.R."/>
            <person name="Ledford H."/>
            <person name="Long J.C."/>
            <person name="Minagawa J."/>
            <person name="Page M.D."/>
            <person name="Pan J."/>
            <person name="Pootakham W."/>
            <person name="Roje S."/>
            <person name="Rose A."/>
            <person name="Stahlberg E."/>
            <person name="Terauchi A.M."/>
            <person name="Yang P."/>
            <person name="Ball S."/>
            <person name="Bowler C."/>
            <person name="Dieckmann C.L."/>
            <person name="Gladyshev V.N."/>
            <person name="Green P."/>
            <person name="Jorgensen R."/>
            <person name="Mayfield S."/>
            <person name="Mueller-Roeber B."/>
            <person name="Rajamani S."/>
            <person name="Sayre R.T."/>
            <person name="Brokstein P."/>
            <person name="Dubchak I."/>
            <person name="Goodstein D."/>
            <person name="Hornick L."/>
            <person name="Huang Y.W."/>
            <person name="Jhaveri J."/>
            <person name="Luo Y."/>
            <person name="Martinez D."/>
            <person name="Ngau W.C."/>
            <person name="Otillar B."/>
            <person name="Poliakov A."/>
            <person name="Porter A."/>
            <person name="Szajkowski L."/>
            <person name="Werner G."/>
            <person name="Zhou K."/>
            <person name="Grigoriev I.V."/>
            <person name="Rokhsar D.S."/>
            <person name="Grossman A.R."/>
        </authorList>
    </citation>
    <scope>NUCLEOTIDE SEQUENCE [LARGE SCALE GENOMIC DNA]</scope>
    <source>
        <strain evidence="12">CC-503</strain>
    </source>
</reference>
<dbReference type="InterPro" id="IPR008271">
    <property type="entry name" value="Ser/Thr_kinase_AS"/>
</dbReference>
<dbReference type="PANTHER" id="PTHR24350">
    <property type="entry name" value="SERINE/THREONINE-PROTEIN KINASE IAL-RELATED"/>
    <property type="match status" value="1"/>
</dbReference>
<keyword evidence="5 7" id="KW-0067">ATP-binding</keyword>
<keyword evidence="2" id="KW-0808">Transferase</keyword>
<dbReference type="SMART" id="SM00220">
    <property type="entry name" value="S_TKc"/>
    <property type="match status" value="1"/>
</dbReference>
<evidence type="ECO:0000313" key="12">
    <source>
        <dbReference type="Proteomes" id="UP000006906"/>
    </source>
</evidence>
<feature type="binding site" evidence="7">
    <location>
        <begin position="528"/>
        <end position="530"/>
    </location>
    <ligand>
        <name>ATP</name>
        <dbReference type="ChEBI" id="CHEBI:30616"/>
    </ligand>
</feature>
<feature type="compositionally biased region" description="Pro residues" evidence="9">
    <location>
        <begin position="210"/>
        <end position="226"/>
    </location>
</feature>
<evidence type="ECO:0000256" key="4">
    <source>
        <dbReference type="ARBA" id="ARBA00022777"/>
    </source>
</evidence>
<gene>
    <name evidence="11" type="ORF">CHLRE_02g113600v5</name>
</gene>